<dbReference type="InterPro" id="IPR047216">
    <property type="entry name" value="Endonuclease_DUF559_bact"/>
</dbReference>
<evidence type="ECO:0000313" key="4">
    <source>
        <dbReference type="Proteomes" id="UP000596176"/>
    </source>
</evidence>
<dbReference type="Proteomes" id="UP000596176">
    <property type="component" value="Chromosome"/>
</dbReference>
<proteinExistence type="predicted"/>
<dbReference type="Pfam" id="PF04480">
    <property type="entry name" value="DUF559"/>
    <property type="match status" value="1"/>
</dbReference>
<feature type="domain" description="DUF559" evidence="2">
    <location>
        <begin position="5"/>
        <end position="110"/>
    </location>
</feature>
<keyword evidence="3" id="KW-0255">Endonuclease</keyword>
<dbReference type="InterPro" id="IPR007569">
    <property type="entry name" value="DUF559"/>
</dbReference>
<sequence>MERKSTPVSRRLRANMSNAEKMVWLQLKDRRFYGLKFRRQFPVGPYFVDFVCWQRKLVIELDGGQHMGQASYDTRRSHFLVSRGFSVLRFWNDEVLNHWDGVAEIIMQYLTVDEGSPLPQEREKADQGEQNTGWRRIMVPSPKGEG</sequence>
<dbReference type="SUPFAM" id="SSF52980">
    <property type="entry name" value="Restriction endonuclease-like"/>
    <property type="match status" value="1"/>
</dbReference>
<protein>
    <submittedName>
        <fullName evidence="3">Endonuclease domain-containing protein</fullName>
    </submittedName>
</protein>
<evidence type="ECO:0000256" key="1">
    <source>
        <dbReference type="SAM" id="MobiDB-lite"/>
    </source>
</evidence>
<reference evidence="3 4" key="1">
    <citation type="submission" date="2021-01" db="EMBL/GenBank/DDBJ databases">
        <title>Chromosome sequence of Serratia proteamaculans strain 94 rif-r, isolated from spoiled beef.</title>
        <authorList>
            <person name="Zaytseva Y.V."/>
            <person name="Iablokov S.N."/>
            <person name="Klyukina A."/>
        </authorList>
    </citation>
    <scope>NUCLEOTIDE SEQUENCE [LARGE SCALE GENOMIC DNA]</scope>
    <source>
        <strain evidence="3 4">94 rif-r</strain>
    </source>
</reference>
<keyword evidence="3" id="KW-0540">Nuclease</keyword>
<dbReference type="CDD" id="cd01038">
    <property type="entry name" value="Endonuclease_DUF559"/>
    <property type="match status" value="1"/>
</dbReference>
<dbReference type="InterPro" id="IPR011335">
    <property type="entry name" value="Restrct_endonuc-II-like"/>
</dbReference>
<dbReference type="PANTHER" id="PTHR38590:SF1">
    <property type="entry name" value="BLL0828 PROTEIN"/>
    <property type="match status" value="1"/>
</dbReference>
<evidence type="ECO:0000259" key="2">
    <source>
        <dbReference type="Pfam" id="PF04480"/>
    </source>
</evidence>
<gene>
    <name evidence="3" type="ORF">JKX24_02115</name>
</gene>
<accession>A0A7U0RNN4</accession>
<dbReference type="PANTHER" id="PTHR38590">
    <property type="entry name" value="BLL0828 PROTEIN"/>
    <property type="match status" value="1"/>
</dbReference>
<keyword evidence="3" id="KW-0378">Hydrolase</keyword>
<name>A0A7U0RNN4_SERPR</name>
<dbReference type="EMBL" id="CP068391">
    <property type="protein sequence ID" value="QQX53851.1"/>
    <property type="molecule type" value="Genomic_DNA"/>
</dbReference>
<dbReference type="GO" id="GO:0004519">
    <property type="term" value="F:endonuclease activity"/>
    <property type="evidence" value="ECO:0007669"/>
    <property type="project" value="UniProtKB-KW"/>
</dbReference>
<organism evidence="3 4">
    <name type="scientific">Serratia proteamaculans</name>
    <dbReference type="NCBI Taxonomy" id="28151"/>
    <lineage>
        <taxon>Bacteria</taxon>
        <taxon>Pseudomonadati</taxon>
        <taxon>Pseudomonadota</taxon>
        <taxon>Gammaproteobacteria</taxon>
        <taxon>Enterobacterales</taxon>
        <taxon>Yersiniaceae</taxon>
        <taxon>Serratia</taxon>
    </lineage>
</organism>
<evidence type="ECO:0000313" key="3">
    <source>
        <dbReference type="EMBL" id="QQX53851.1"/>
    </source>
</evidence>
<dbReference type="RefSeq" id="WP_207975737.1">
    <property type="nucleotide sequence ID" value="NZ_CP068391.1"/>
</dbReference>
<feature type="region of interest" description="Disordered" evidence="1">
    <location>
        <begin position="118"/>
        <end position="146"/>
    </location>
</feature>
<dbReference type="AlphaFoldDB" id="A0A7U0RNN4"/>
<dbReference type="Gene3D" id="3.40.960.10">
    <property type="entry name" value="VSR Endonuclease"/>
    <property type="match status" value="1"/>
</dbReference>